<protein>
    <recommendedName>
        <fullName evidence="3">SMI1/KNR4 family protein</fullName>
    </recommendedName>
</protein>
<dbReference type="InterPro" id="IPR037883">
    <property type="entry name" value="Knr4/Smi1-like_sf"/>
</dbReference>
<dbReference type="OrthoDB" id="5880263at2"/>
<name>A0A1R1BZL0_PAEAM</name>
<evidence type="ECO:0008006" key="3">
    <source>
        <dbReference type="Google" id="ProtNLM"/>
    </source>
</evidence>
<dbReference type="Proteomes" id="UP000187134">
    <property type="component" value="Unassembled WGS sequence"/>
</dbReference>
<dbReference type="RefSeq" id="WP_076331515.1">
    <property type="nucleotide sequence ID" value="NZ_MRTJ01000002.1"/>
</dbReference>
<proteinExistence type="predicted"/>
<organism evidence="1 2">
    <name type="scientific">Paenibacillus amylolyticus</name>
    <dbReference type="NCBI Taxonomy" id="1451"/>
    <lineage>
        <taxon>Bacteria</taxon>
        <taxon>Bacillati</taxon>
        <taxon>Bacillota</taxon>
        <taxon>Bacilli</taxon>
        <taxon>Bacillales</taxon>
        <taxon>Paenibacillaceae</taxon>
        <taxon>Paenibacillus</taxon>
    </lineage>
</organism>
<dbReference type="EMBL" id="MRTJ01000002">
    <property type="protein sequence ID" value="OMF15265.1"/>
    <property type="molecule type" value="Genomic_DNA"/>
</dbReference>
<sequence length="152" mass="18214">MYSSLIEKLEHTEVIRWFPNHQVQESWIVEVEQELAFPLPPSYRWWLLNYGQALLSGTEILTITSSEHREYTDVDILYRYRLADKDAKKEGKLELFVPDEDEYYYFDTQTADHLGEYKVMRLDYFNGEPEVYADSFAGFLEKLIDQRTPRNR</sequence>
<evidence type="ECO:0000313" key="2">
    <source>
        <dbReference type="Proteomes" id="UP000187134"/>
    </source>
</evidence>
<evidence type="ECO:0000313" key="1">
    <source>
        <dbReference type="EMBL" id="OMF15265.1"/>
    </source>
</evidence>
<gene>
    <name evidence="1" type="ORF">BK131_10290</name>
</gene>
<reference evidence="1 2" key="1">
    <citation type="submission" date="2016-11" db="EMBL/GenBank/DDBJ databases">
        <title>Paenibacillus species isolates.</title>
        <authorList>
            <person name="Beno S.M."/>
        </authorList>
    </citation>
    <scope>NUCLEOTIDE SEQUENCE [LARGE SCALE GENOMIC DNA]</scope>
    <source>
        <strain evidence="1 2">FSL H8-0246</strain>
    </source>
</reference>
<dbReference type="SUPFAM" id="SSF160631">
    <property type="entry name" value="SMI1/KNR4-like"/>
    <property type="match status" value="1"/>
</dbReference>
<dbReference type="Gene3D" id="3.40.1580.10">
    <property type="entry name" value="SMI1/KNR4-like"/>
    <property type="match status" value="1"/>
</dbReference>
<accession>A0A1R1BZL0</accession>
<comment type="caution">
    <text evidence="1">The sequence shown here is derived from an EMBL/GenBank/DDBJ whole genome shotgun (WGS) entry which is preliminary data.</text>
</comment>
<dbReference type="AlphaFoldDB" id="A0A1R1BZL0"/>
<dbReference type="Pfam" id="PF14567">
    <property type="entry name" value="SUKH_5"/>
    <property type="match status" value="1"/>
</dbReference>